<evidence type="ECO:0000313" key="3">
    <source>
        <dbReference type="Proteomes" id="UP000288758"/>
    </source>
</evidence>
<sequence>MNDASNNTAAGWPRNTVRALPLLVLVLASACAADKSSQREASWASHFTEAAERIEARARVVSMTRLHDVRAEQAELRGWMKTLSREMALGGPEAQGPGHYALGCGARALGQDAEARTHLEAAWNAGFREPHVAWARAQALSEHYRVLRLAAVATPDADERKVREEDAERQYREPVLTLLRQAAGAEVPSADFGAALIALHEDRLDAALALLESVGTRHPWFVEARLLRADVFLLRAARRWGKDDQVHAREDLVAGRRALTEAATTAESFAPAYLARARFETAAMNLTRPDFSGAVLLLTGGDPGPAKWGVEALELAARVDPGNAGFACEQARFLNMVAERPDRDEPFSGSLHQDAVKAANHVLELDAASTCGRAEWSRAFVQEAEEATRKGANGSYQLKNALELLETTPPYARDFAYQLLRARLLGAWTDNLSQLARLQPGSPGAQRRDEAIEAYRSALALEARVPTYWVRLGELLLARATDPATKDALADLEQAEAAWTKAVRVNIRASEVWLLDARIRVARARLQRARGEEAGPTLEKAASVIEAAFTHRARAPDLHVELGRIRMEQAKESWEHGGDPTALLDQAEAAYTQAVKLFSTHGRFGQAAVRVARAEYAWRRGADPSEEAARAEALYSQTQTFLRAHKHERFAGLEKTAYIQARHLLEQGRDPEPTIMRPSNEEEGLEWLSRDRVVHHRATGEFFRLMARYSARTNPPKAEEHFKGAEQNYDHALKIEPLNQEVRLEEGHLFREWAVVRKAAKQDPEPLLTRGLTLADALLAERPNWAEARLLRAALLRTRDPDSAQAREDRDAALKANANLAPGWRRQFPEDGPKAP</sequence>
<dbReference type="EMBL" id="CP034669">
    <property type="protein sequence ID" value="QAT87055.1"/>
    <property type="molecule type" value="Genomic_DNA"/>
</dbReference>
<reference evidence="2 3" key="1">
    <citation type="submission" date="2018-12" db="EMBL/GenBank/DDBJ databases">
        <title>Complete Genome Sequence of the Corallopyronin A producing Myxobacterium Corallococcus coralloides B035.</title>
        <authorList>
            <person name="Bouhired S.M."/>
            <person name="Rupp O."/>
            <person name="Blom J."/>
            <person name="Schaeberle T.F."/>
            <person name="Kehraus S."/>
            <person name="Schiefer A."/>
            <person name="Pfarr K."/>
            <person name="Goesmann A."/>
            <person name="Hoerauf A."/>
            <person name="Koenig G.M."/>
        </authorList>
    </citation>
    <scope>NUCLEOTIDE SEQUENCE [LARGE SCALE GENOMIC DNA]</scope>
    <source>
        <strain evidence="2 3">B035</strain>
    </source>
</reference>
<evidence type="ECO:0000313" key="2">
    <source>
        <dbReference type="EMBL" id="QAT87055.1"/>
    </source>
</evidence>
<gene>
    <name evidence="2" type="ORF">EJ065_5521</name>
</gene>
<dbReference type="Gene3D" id="1.25.40.10">
    <property type="entry name" value="Tetratricopeptide repeat domain"/>
    <property type="match status" value="1"/>
</dbReference>
<keyword evidence="1" id="KW-0732">Signal</keyword>
<keyword evidence="2" id="KW-0808">Transferase</keyword>
<dbReference type="GO" id="GO:0004674">
    <property type="term" value="F:protein serine/threonine kinase activity"/>
    <property type="evidence" value="ECO:0007669"/>
    <property type="project" value="UniProtKB-KW"/>
</dbReference>
<name>A0A410RYP3_CORCK</name>
<dbReference type="RefSeq" id="WP_128798497.1">
    <property type="nucleotide sequence ID" value="NZ_CP034669.1"/>
</dbReference>
<accession>A0A410RYP3</accession>
<keyword evidence="2" id="KW-0418">Kinase</keyword>
<proteinExistence type="predicted"/>
<organism evidence="2 3">
    <name type="scientific">Corallococcus coralloides</name>
    <name type="common">Myxococcus coralloides</name>
    <dbReference type="NCBI Taxonomy" id="184914"/>
    <lineage>
        <taxon>Bacteria</taxon>
        <taxon>Pseudomonadati</taxon>
        <taxon>Myxococcota</taxon>
        <taxon>Myxococcia</taxon>
        <taxon>Myxococcales</taxon>
        <taxon>Cystobacterineae</taxon>
        <taxon>Myxococcaceae</taxon>
        <taxon>Corallococcus</taxon>
    </lineage>
</organism>
<dbReference type="InterPro" id="IPR011990">
    <property type="entry name" value="TPR-like_helical_dom_sf"/>
</dbReference>
<keyword evidence="2" id="KW-0723">Serine/threonine-protein kinase</keyword>
<feature type="chain" id="PRO_5019010097" evidence="1">
    <location>
        <begin position="33"/>
        <end position="836"/>
    </location>
</feature>
<dbReference type="SUPFAM" id="SSF48452">
    <property type="entry name" value="TPR-like"/>
    <property type="match status" value="1"/>
</dbReference>
<dbReference type="AlphaFoldDB" id="A0A410RYP3"/>
<evidence type="ECO:0000256" key="1">
    <source>
        <dbReference type="SAM" id="SignalP"/>
    </source>
</evidence>
<feature type="signal peptide" evidence="1">
    <location>
        <begin position="1"/>
        <end position="32"/>
    </location>
</feature>
<dbReference type="Proteomes" id="UP000288758">
    <property type="component" value="Chromosome"/>
</dbReference>
<protein>
    <submittedName>
        <fullName evidence="2">Serine/threonine protein kinase</fullName>
    </submittedName>
</protein>